<organism evidence="2 3">
    <name type="scientific">Colletotrichum chrysophilum</name>
    <dbReference type="NCBI Taxonomy" id="1836956"/>
    <lineage>
        <taxon>Eukaryota</taxon>
        <taxon>Fungi</taxon>
        <taxon>Dikarya</taxon>
        <taxon>Ascomycota</taxon>
        <taxon>Pezizomycotina</taxon>
        <taxon>Sordariomycetes</taxon>
        <taxon>Hypocreomycetidae</taxon>
        <taxon>Glomerellales</taxon>
        <taxon>Glomerellaceae</taxon>
        <taxon>Colletotrichum</taxon>
        <taxon>Colletotrichum gloeosporioides species complex</taxon>
    </lineage>
</organism>
<keyword evidence="3" id="KW-1185">Reference proteome</keyword>
<reference evidence="2" key="1">
    <citation type="submission" date="2023-01" db="EMBL/GenBank/DDBJ databases">
        <title>Colletotrichum chrysophilum M932 genome sequence.</title>
        <authorList>
            <person name="Baroncelli R."/>
        </authorList>
    </citation>
    <scope>NUCLEOTIDE SEQUENCE</scope>
    <source>
        <strain evidence="2">M932</strain>
    </source>
</reference>
<feature type="region of interest" description="Disordered" evidence="1">
    <location>
        <begin position="1"/>
        <end position="24"/>
    </location>
</feature>
<dbReference type="EMBL" id="JAQOWY010000137">
    <property type="protein sequence ID" value="KAK1849713.1"/>
    <property type="molecule type" value="Genomic_DNA"/>
</dbReference>
<accession>A0AAD9AJT1</accession>
<dbReference type="Proteomes" id="UP001243330">
    <property type="component" value="Unassembled WGS sequence"/>
</dbReference>
<evidence type="ECO:0000313" key="3">
    <source>
        <dbReference type="Proteomes" id="UP001243330"/>
    </source>
</evidence>
<protein>
    <submittedName>
        <fullName evidence="2">Uncharacterized protein</fullName>
    </submittedName>
</protein>
<evidence type="ECO:0000313" key="2">
    <source>
        <dbReference type="EMBL" id="KAK1849713.1"/>
    </source>
</evidence>
<evidence type="ECO:0000256" key="1">
    <source>
        <dbReference type="SAM" id="MobiDB-lite"/>
    </source>
</evidence>
<name>A0AAD9AJT1_9PEZI</name>
<proteinExistence type="predicted"/>
<dbReference type="AlphaFoldDB" id="A0AAD9AJT1"/>
<sequence length="48" mass="5239">MFSKCIVSPAITQTEKHPGGHHPPSQAGLSRCFLLAIGFIYLQNPCNK</sequence>
<comment type="caution">
    <text evidence="2">The sequence shown here is derived from an EMBL/GenBank/DDBJ whole genome shotgun (WGS) entry which is preliminary data.</text>
</comment>
<gene>
    <name evidence="2" type="ORF">CCHR01_07692</name>
</gene>